<name>A0A1F5DN56_9BACT</name>
<accession>A0A1F5DN56</accession>
<dbReference type="AlphaFoldDB" id="A0A1F5DN56"/>
<proteinExistence type="predicted"/>
<comment type="caution">
    <text evidence="1">The sequence shown here is derived from an EMBL/GenBank/DDBJ whole genome shotgun (WGS) entry which is preliminary data.</text>
</comment>
<reference evidence="1 2" key="1">
    <citation type="journal article" date="2016" name="Nat. Commun.">
        <title>Thousands of microbial genomes shed light on interconnected biogeochemical processes in an aquifer system.</title>
        <authorList>
            <person name="Anantharaman K."/>
            <person name="Brown C.T."/>
            <person name="Hug L.A."/>
            <person name="Sharon I."/>
            <person name="Castelle C.J."/>
            <person name="Probst A.J."/>
            <person name="Thomas B.C."/>
            <person name="Singh A."/>
            <person name="Wilkins M.J."/>
            <person name="Karaoz U."/>
            <person name="Brodie E.L."/>
            <person name="Williams K.H."/>
            <person name="Hubbard S.S."/>
            <person name="Banfield J.F."/>
        </authorList>
    </citation>
    <scope>NUCLEOTIDE SEQUENCE [LARGE SCALE GENOMIC DNA]</scope>
</reference>
<organism evidence="1 2">
    <name type="scientific">Candidatus Berkelbacteria bacterium RBG_13_40_8</name>
    <dbReference type="NCBI Taxonomy" id="1797467"/>
    <lineage>
        <taxon>Bacteria</taxon>
        <taxon>Candidatus Berkelbacteria</taxon>
    </lineage>
</organism>
<sequence length="114" mass="12523">MDFLGIIKMLPPECIVSHAPNKDATIDMKKYNNIPLKENDLDDSNSRRKATASGVNIIEYIADSSRLSIKYVLLVITTRAGINGKRRSSPTGIRNALGINISTLMKTSCADSIR</sequence>
<dbReference type="EMBL" id="MEZT01000018">
    <property type="protein sequence ID" value="OGD56545.1"/>
    <property type="molecule type" value="Genomic_DNA"/>
</dbReference>
<dbReference type="Proteomes" id="UP000178764">
    <property type="component" value="Unassembled WGS sequence"/>
</dbReference>
<evidence type="ECO:0000313" key="2">
    <source>
        <dbReference type="Proteomes" id="UP000178764"/>
    </source>
</evidence>
<gene>
    <name evidence="1" type="ORF">A2V71_02560</name>
</gene>
<protein>
    <submittedName>
        <fullName evidence="1">Uncharacterized protein</fullName>
    </submittedName>
</protein>
<evidence type="ECO:0000313" key="1">
    <source>
        <dbReference type="EMBL" id="OGD56545.1"/>
    </source>
</evidence>